<dbReference type="PROSITE" id="PS51387">
    <property type="entry name" value="FAD_PCMH"/>
    <property type="match status" value="1"/>
</dbReference>
<dbReference type="PROSITE" id="PS00198">
    <property type="entry name" value="4FE4S_FER_1"/>
    <property type="match status" value="2"/>
</dbReference>
<dbReference type="PROSITE" id="PS51379">
    <property type="entry name" value="4FE4S_FER_2"/>
    <property type="match status" value="1"/>
</dbReference>
<dbReference type="SUPFAM" id="SSF46548">
    <property type="entry name" value="alpha-helical ferredoxin"/>
    <property type="match status" value="1"/>
</dbReference>
<dbReference type="Gene3D" id="1.10.45.10">
    <property type="entry name" value="Vanillyl-alcohol Oxidase, Chain A, domain 4"/>
    <property type="match status" value="1"/>
</dbReference>
<evidence type="ECO:0000256" key="7">
    <source>
        <dbReference type="ARBA" id="ARBA00023002"/>
    </source>
</evidence>
<dbReference type="Pfam" id="PF13183">
    <property type="entry name" value="Fer4_8"/>
    <property type="match status" value="1"/>
</dbReference>
<dbReference type="Proteomes" id="UP000707138">
    <property type="component" value="Unassembled WGS sequence"/>
</dbReference>
<feature type="domain" description="4Fe-4S ferredoxin-type" evidence="11">
    <location>
        <begin position="536"/>
        <end position="567"/>
    </location>
</feature>
<dbReference type="InterPro" id="IPR017900">
    <property type="entry name" value="4Fe4S_Fe_S_CS"/>
</dbReference>
<keyword evidence="9" id="KW-0411">Iron-sulfur</keyword>
<keyword evidence="14" id="KW-1185">Reference proteome</keyword>
<evidence type="ECO:0000256" key="6">
    <source>
        <dbReference type="ARBA" id="ARBA00022946"/>
    </source>
</evidence>
<sequence>MGSMLTRDYDTFAEEAKKICPNRVFTDYLRRYAYGIDASCYSYLPKVVVKPNNEAEVVELVLLANRCGTPVTFRAAGSSLSGQASSEDVLIVANDGFKYAHVLENGNAIRLSCGVIGSDANEKLAPYGKKIGPDPATITTALVGGIVNNNSSGMCCGTAQNSYKTIRSIRVVLADGTILDTSDRASVERFLTEKKHLVDQLVSLRKDIMADSELVDLINRKFKIKNTTGYSLNSLVDFEDIVDIINHLFVGSEGTLGFVSEVTYNCVDDAKYKGCGLLFFGKLTDASKAVVALAGMSRDVVVAAEMMDYLSLKSVQQLDEVPDFVRGIPEGTSCILFQSESNDEATLDKNLAYIQETLKDIPTVIPSLYSKDAAEYDKWWVIRKGLLPIAAGLRKPGTTVITEDVCFKIEDFTSGIEMITELFHKYGFVDSGIIFGHALSGNVHFIITPNFNDKTEMDNFTGLVKEMAERVSAVEGSVKAEHGTGRMVAPFVEMEWGKKAYAVNRKIKDIFDPSGLLNPDVMITDDPDIYKKNLKAMSDIDPLFNMCMECGFCEKNCPSRNLTLTPRQRISLLREEQRLLKDGNTEMAEELRKGYEYYGVDTCAACSMCSQLCPLGIDTAQIALSMRKINAKGASLAHAIYNNFNATINAARVGVTLGGVAGKIATKTLLAKISEDAHDFTGLTPYMPTTMPKANTYKLRNKRRPDFHKNVVYFSTCANRAFRQNQGYDDTRSLQQVFESLCEKAGYNVIYPPHIENLCCGLSFENYEDIDRQALADLTAALTKASEGGIYPIVIDHSACFNHAFKHIKGLQILDISEFLYSILPDLEVTKCNESVLVHKQCKVKVLGKQKYIELLARACTDKVFNIKSFACDGFAGQKGFFTPELNKCATKDLAAEVKEYGCTLGVSSSSTCEIGLGENGGIPFVSIAYLLDRCSTAKRK</sequence>
<evidence type="ECO:0000256" key="3">
    <source>
        <dbReference type="ARBA" id="ARBA00022630"/>
    </source>
</evidence>
<keyword evidence="4" id="KW-0479">Metal-binding</keyword>
<evidence type="ECO:0000256" key="2">
    <source>
        <dbReference type="ARBA" id="ARBA00008000"/>
    </source>
</evidence>
<keyword evidence="3" id="KW-0285">Flavoprotein</keyword>
<evidence type="ECO:0000313" key="14">
    <source>
        <dbReference type="Proteomes" id="UP000707138"/>
    </source>
</evidence>
<evidence type="ECO:0000259" key="11">
    <source>
        <dbReference type="PROSITE" id="PS51379"/>
    </source>
</evidence>
<dbReference type="InterPro" id="IPR036318">
    <property type="entry name" value="FAD-bd_PCMH-like_sf"/>
</dbReference>
<dbReference type="InterPro" id="IPR006094">
    <property type="entry name" value="Oxid_FAD_bind_N"/>
</dbReference>
<evidence type="ECO:0000256" key="5">
    <source>
        <dbReference type="ARBA" id="ARBA00022827"/>
    </source>
</evidence>
<accession>A0ABS2GCF4</accession>
<gene>
    <name evidence="13" type="ORF">H6A01_00635</name>
</gene>
<dbReference type="PANTHER" id="PTHR11748">
    <property type="entry name" value="D-LACTATE DEHYDROGENASE"/>
    <property type="match status" value="1"/>
</dbReference>
<dbReference type="Pfam" id="PF01565">
    <property type="entry name" value="FAD_binding_4"/>
    <property type="match status" value="1"/>
</dbReference>
<dbReference type="Gene3D" id="3.30.43.10">
    <property type="entry name" value="Uridine Diphospho-n-acetylenolpyruvylglucosamine Reductase, domain 2"/>
    <property type="match status" value="1"/>
</dbReference>
<evidence type="ECO:0000256" key="8">
    <source>
        <dbReference type="ARBA" id="ARBA00023004"/>
    </source>
</evidence>
<evidence type="ECO:0000313" key="13">
    <source>
        <dbReference type="EMBL" id="MBM6911831.1"/>
    </source>
</evidence>
<dbReference type="Gene3D" id="3.30.465.10">
    <property type="match status" value="1"/>
</dbReference>
<dbReference type="InterPro" id="IPR016171">
    <property type="entry name" value="Vanillyl_alc_oxidase_C-sub2"/>
</dbReference>
<dbReference type="Gene3D" id="3.30.70.2740">
    <property type="match status" value="1"/>
</dbReference>
<evidence type="ECO:0000256" key="10">
    <source>
        <dbReference type="ARBA" id="ARBA00038897"/>
    </source>
</evidence>
<evidence type="ECO:0000256" key="1">
    <source>
        <dbReference type="ARBA" id="ARBA00001974"/>
    </source>
</evidence>
<dbReference type="InterPro" id="IPR016167">
    <property type="entry name" value="FAD-bd_PCMH_sub1"/>
</dbReference>
<dbReference type="InterPro" id="IPR009051">
    <property type="entry name" value="Helical_ferredxn"/>
</dbReference>
<dbReference type="InterPro" id="IPR004113">
    <property type="entry name" value="FAD-bd_oxidored_4_C"/>
</dbReference>
<comment type="caution">
    <text evidence="13">The sequence shown here is derived from an EMBL/GenBank/DDBJ whole genome shotgun (WGS) entry which is preliminary data.</text>
</comment>
<evidence type="ECO:0000256" key="9">
    <source>
        <dbReference type="ARBA" id="ARBA00023014"/>
    </source>
</evidence>
<reference evidence="13 14" key="1">
    <citation type="journal article" date="2021" name="Sci. Rep.">
        <title>The distribution of antibiotic resistance genes in chicken gut microbiota commensals.</title>
        <authorList>
            <person name="Juricova H."/>
            <person name="Matiasovicova J."/>
            <person name="Kubasova T."/>
            <person name="Cejkova D."/>
            <person name="Rychlik I."/>
        </authorList>
    </citation>
    <scope>NUCLEOTIDE SEQUENCE [LARGE SCALE GENOMIC DNA]</scope>
    <source>
        <strain evidence="13 14">An537</strain>
    </source>
</reference>
<comment type="cofactor">
    <cofactor evidence="1">
        <name>FAD</name>
        <dbReference type="ChEBI" id="CHEBI:57692"/>
    </cofactor>
</comment>
<dbReference type="InterPro" id="IPR017896">
    <property type="entry name" value="4Fe4S_Fe-S-bd"/>
</dbReference>
<keyword evidence="7" id="KW-0560">Oxidoreductase</keyword>
<dbReference type="SUPFAM" id="SSF56176">
    <property type="entry name" value="FAD-binding/transporter-associated domain-like"/>
    <property type="match status" value="1"/>
</dbReference>
<dbReference type="InterPro" id="IPR016164">
    <property type="entry name" value="FAD-linked_Oxase-like_C"/>
</dbReference>
<protein>
    <recommendedName>
        <fullName evidence="10">D-lactate dehydrogenase (cytochrome)</fullName>
        <ecNumber evidence="10">1.1.2.4</ecNumber>
    </recommendedName>
</protein>
<dbReference type="EC" id="1.1.2.4" evidence="10"/>
<feature type="domain" description="FAD-binding PCMH-type" evidence="12">
    <location>
        <begin position="41"/>
        <end position="269"/>
    </location>
</feature>
<dbReference type="Pfam" id="PF02913">
    <property type="entry name" value="FAD-oxidase_C"/>
    <property type="match status" value="1"/>
</dbReference>
<proteinExistence type="inferred from homology"/>
<dbReference type="InterPro" id="IPR016166">
    <property type="entry name" value="FAD-bd_PCMH"/>
</dbReference>
<dbReference type="Gene3D" id="1.10.1060.10">
    <property type="entry name" value="Alpha-helical ferredoxin"/>
    <property type="match status" value="1"/>
</dbReference>
<evidence type="ECO:0000259" key="12">
    <source>
        <dbReference type="PROSITE" id="PS51387"/>
    </source>
</evidence>
<evidence type="ECO:0000256" key="4">
    <source>
        <dbReference type="ARBA" id="ARBA00022723"/>
    </source>
</evidence>
<keyword evidence="6" id="KW-0809">Transit peptide</keyword>
<dbReference type="InterPro" id="IPR016169">
    <property type="entry name" value="FAD-bd_PCMH_sub2"/>
</dbReference>
<keyword evidence="8" id="KW-0408">Iron</keyword>
<dbReference type="EMBL" id="JACJLA010000001">
    <property type="protein sequence ID" value="MBM6911831.1"/>
    <property type="molecule type" value="Genomic_DNA"/>
</dbReference>
<comment type="similarity">
    <text evidence="2">Belongs to the FAD-binding oxidoreductase/transferase type 4 family.</text>
</comment>
<name>A0ABS2GCF4_9FIRM</name>
<organism evidence="13 14">
    <name type="scientific">Veillonella magna</name>
    <dbReference type="NCBI Taxonomy" id="464322"/>
    <lineage>
        <taxon>Bacteria</taxon>
        <taxon>Bacillati</taxon>
        <taxon>Bacillota</taxon>
        <taxon>Negativicutes</taxon>
        <taxon>Veillonellales</taxon>
        <taxon>Veillonellaceae</taxon>
        <taxon>Veillonella</taxon>
    </lineage>
</organism>
<dbReference type="RefSeq" id="WP_205087151.1">
    <property type="nucleotide sequence ID" value="NZ_JACJLA010000001.1"/>
</dbReference>
<keyword evidence="5" id="KW-0274">FAD</keyword>
<dbReference type="SUPFAM" id="SSF55103">
    <property type="entry name" value="FAD-linked oxidases, C-terminal domain"/>
    <property type="match status" value="1"/>
</dbReference>
<dbReference type="PANTHER" id="PTHR11748:SF111">
    <property type="entry name" value="D-LACTATE DEHYDROGENASE, MITOCHONDRIAL-RELATED"/>
    <property type="match status" value="1"/>
</dbReference>